<dbReference type="GO" id="GO:0005886">
    <property type="term" value="C:plasma membrane"/>
    <property type="evidence" value="ECO:0007669"/>
    <property type="project" value="TreeGrafter"/>
</dbReference>
<dbReference type="InterPro" id="IPR001245">
    <property type="entry name" value="Ser-Thr/Tyr_kinase_cat_dom"/>
</dbReference>
<dbReference type="PANTHER" id="PTHR27002:SF1050">
    <property type="entry name" value="CYSTEINE-RICH RECEPTOR-LIKE PROTEIN KINASE 5"/>
    <property type="match status" value="1"/>
</dbReference>
<evidence type="ECO:0000256" key="1">
    <source>
        <dbReference type="ARBA" id="ARBA00004167"/>
    </source>
</evidence>
<dbReference type="AlphaFoldDB" id="A0A978VLM3"/>
<gene>
    <name evidence="18" type="ORF">FEM48_Zijuj04G0190500</name>
</gene>
<dbReference type="InterPro" id="IPR000719">
    <property type="entry name" value="Prot_kinase_dom"/>
</dbReference>
<evidence type="ECO:0000256" key="11">
    <source>
        <dbReference type="ARBA" id="ARBA00023136"/>
    </source>
</evidence>
<keyword evidence="11" id="KW-0472">Membrane</keyword>
<keyword evidence="8" id="KW-0418">Kinase</keyword>
<feature type="signal peptide" evidence="15">
    <location>
        <begin position="1"/>
        <end position="26"/>
    </location>
</feature>
<dbReference type="PROSITE" id="PS50011">
    <property type="entry name" value="PROTEIN_KINASE_DOM"/>
    <property type="match status" value="1"/>
</dbReference>
<dbReference type="GO" id="GO:0004674">
    <property type="term" value="F:protein serine/threonine kinase activity"/>
    <property type="evidence" value="ECO:0007669"/>
    <property type="project" value="UniProtKB-KW"/>
</dbReference>
<evidence type="ECO:0000259" key="17">
    <source>
        <dbReference type="PROSITE" id="PS51473"/>
    </source>
</evidence>
<dbReference type="GO" id="GO:0005524">
    <property type="term" value="F:ATP binding"/>
    <property type="evidence" value="ECO:0007669"/>
    <property type="project" value="UniProtKB-KW"/>
</dbReference>
<dbReference type="FunFam" id="3.30.200.20:FF:000727">
    <property type="entry name" value="Cysteine-rich RLK (RECEPTOR-like protein kinase) 23"/>
    <property type="match status" value="1"/>
</dbReference>
<evidence type="ECO:0000256" key="8">
    <source>
        <dbReference type="ARBA" id="ARBA00022777"/>
    </source>
</evidence>
<evidence type="ECO:0000256" key="6">
    <source>
        <dbReference type="ARBA" id="ARBA00022737"/>
    </source>
</evidence>
<accession>A0A978VLM3</accession>
<keyword evidence="2" id="KW-0723">Serine/threonine-protein kinase</keyword>
<feature type="domain" description="Gnk2-homologous" evidence="17">
    <location>
        <begin position="52"/>
        <end position="160"/>
    </location>
</feature>
<name>A0A978VLM3_ZIZJJ</name>
<keyword evidence="4" id="KW-0812">Transmembrane</keyword>
<reference evidence="18" key="1">
    <citation type="journal article" date="2021" name="Front. Plant Sci.">
        <title>Chromosome-Scale Genome Assembly for Chinese Sour Jujube and Insights Into Its Genome Evolution and Domestication Signature.</title>
        <authorList>
            <person name="Shen L.-Y."/>
            <person name="Luo H."/>
            <person name="Wang X.-L."/>
            <person name="Wang X.-M."/>
            <person name="Qiu X.-J."/>
            <person name="Liu H."/>
            <person name="Zhou S.-S."/>
            <person name="Jia K.-H."/>
            <person name="Nie S."/>
            <person name="Bao Y.-T."/>
            <person name="Zhang R.-G."/>
            <person name="Yun Q.-Z."/>
            <person name="Chai Y.-H."/>
            <person name="Lu J.-Y."/>
            <person name="Li Y."/>
            <person name="Zhao S.-W."/>
            <person name="Mao J.-F."/>
            <person name="Jia S.-G."/>
            <person name="Mao Y.-M."/>
        </authorList>
    </citation>
    <scope>NUCLEOTIDE SEQUENCE</scope>
    <source>
        <strain evidence="18">AT0</strain>
        <tissue evidence="18">Leaf</tissue>
    </source>
</reference>
<keyword evidence="5 15" id="KW-0732">Signal</keyword>
<evidence type="ECO:0000256" key="12">
    <source>
        <dbReference type="ARBA" id="ARBA00023170"/>
    </source>
</evidence>
<evidence type="ECO:0000256" key="15">
    <source>
        <dbReference type="SAM" id="SignalP"/>
    </source>
</evidence>
<dbReference type="SUPFAM" id="SSF56112">
    <property type="entry name" value="Protein kinase-like (PK-like)"/>
    <property type="match status" value="1"/>
</dbReference>
<dbReference type="PANTHER" id="PTHR27002">
    <property type="entry name" value="RECEPTOR-LIKE SERINE/THREONINE-PROTEIN KINASE SD1-8"/>
    <property type="match status" value="1"/>
</dbReference>
<feature type="region of interest" description="Disordered" evidence="14">
    <location>
        <begin position="421"/>
        <end position="458"/>
    </location>
</feature>
<dbReference type="Gene3D" id="3.30.430.20">
    <property type="entry name" value="Gnk2 domain, C-X8-C-X2-C motif"/>
    <property type="match status" value="1"/>
</dbReference>
<evidence type="ECO:0008006" key="20">
    <source>
        <dbReference type="Google" id="ProtNLM"/>
    </source>
</evidence>
<evidence type="ECO:0000256" key="14">
    <source>
        <dbReference type="SAM" id="MobiDB-lite"/>
    </source>
</evidence>
<dbReference type="Gene3D" id="1.10.510.10">
    <property type="entry name" value="Transferase(Phosphotransferase) domain 1"/>
    <property type="match status" value="1"/>
</dbReference>
<keyword evidence="3" id="KW-0808">Transferase</keyword>
<evidence type="ECO:0000256" key="4">
    <source>
        <dbReference type="ARBA" id="ARBA00022692"/>
    </source>
</evidence>
<comment type="subcellular location">
    <subcellularLocation>
        <location evidence="1">Membrane</location>
        <topology evidence="1">Single-pass membrane protein</topology>
    </subcellularLocation>
</comment>
<evidence type="ECO:0000313" key="18">
    <source>
        <dbReference type="EMBL" id="KAH7533992.1"/>
    </source>
</evidence>
<evidence type="ECO:0000256" key="5">
    <source>
        <dbReference type="ARBA" id="ARBA00022729"/>
    </source>
</evidence>
<keyword evidence="7" id="KW-0547">Nucleotide-binding</keyword>
<keyword evidence="6" id="KW-0677">Repeat</keyword>
<keyword evidence="13" id="KW-0325">Glycoprotein</keyword>
<dbReference type="InterPro" id="IPR002902">
    <property type="entry name" value="GNK2"/>
</dbReference>
<feature type="chain" id="PRO_5037846406" description="Cysteine-rich receptor-like protein kinase 10" evidence="15">
    <location>
        <begin position="27"/>
        <end position="458"/>
    </location>
</feature>
<evidence type="ECO:0000313" key="19">
    <source>
        <dbReference type="Proteomes" id="UP000813462"/>
    </source>
</evidence>
<evidence type="ECO:0000256" key="7">
    <source>
        <dbReference type="ARBA" id="ARBA00022741"/>
    </source>
</evidence>
<keyword evidence="12" id="KW-0675">Receptor</keyword>
<dbReference type="Gene3D" id="3.30.200.20">
    <property type="entry name" value="Phosphorylase Kinase, domain 1"/>
    <property type="match status" value="1"/>
</dbReference>
<dbReference type="EMBL" id="JAEACU010000004">
    <property type="protein sequence ID" value="KAH7533992.1"/>
    <property type="molecule type" value="Genomic_DNA"/>
</dbReference>
<dbReference type="GO" id="GO:0042742">
    <property type="term" value="P:defense response to bacterium"/>
    <property type="evidence" value="ECO:0007669"/>
    <property type="project" value="TreeGrafter"/>
</dbReference>
<keyword evidence="9" id="KW-0067">ATP-binding</keyword>
<evidence type="ECO:0000256" key="13">
    <source>
        <dbReference type="ARBA" id="ARBA00023180"/>
    </source>
</evidence>
<evidence type="ECO:0000256" key="10">
    <source>
        <dbReference type="ARBA" id="ARBA00022989"/>
    </source>
</evidence>
<dbReference type="Pfam" id="PF01657">
    <property type="entry name" value="Stress-antifung"/>
    <property type="match status" value="1"/>
</dbReference>
<sequence>MTAPSGYMNVAVPIVIIWSLIRLSLSTEANLEGHPPCMVRYLNESFFGRMERKPAITFANSQEIADKLRFIQLIQLSMNDSMTRAVNTPPGAKKYATKEANFSASETLFSLVQCTPDLNSSDCDECLRELFSSIPGCCYGQRGAYLLNPSCNMRFEIYPFYEFTAAPTPAPMLVPMPVLVPPPPTGSKDGNEITTVESLQFDLSAIKAATDNFSDVNKLGERGFGEVFKGTLPNGQHIAAKRLSRSSRQGAEEFKTEVLFVAMLQHKNLARLLGFCLEGEEKILVYEFVPNKSLDHFLGYMPPEYAFYGQFSVKSDVYSFGVLILEIITGKKNSSFLQSDGAMDLLSYVWKHWRDGTILEILDPSFGNSYSRNAVIRCIQIGLLCVEEDPADRPTIATIVLMSSTYSLALALPRKPAFFPQPRTDRDIPSIGIESDKSASQFKSTSINDMSISESFPR</sequence>
<proteinExistence type="predicted"/>
<feature type="domain" description="Protein kinase" evidence="16">
    <location>
        <begin position="213"/>
        <end position="458"/>
    </location>
</feature>
<dbReference type="InterPro" id="IPR011009">
    <property type="entry name" value="Kinase-like_dom_sf"/>
</dbReference>
<feature type="compositionally biased region" description="Polar residues" evidence="14">
    <location>
        <begin position="438"/>
        <end position="458"/>
    </location>
</feature>
<dbReference type="FunFam" id="3.30.430.20:FF:000012">
    <property type="entry name" value="Cysteine-rich receptor-like protein kinase 25"/>
    <property type="match status" value="1"/>
</dbReference>
<comment type="caution">
    <text evidence="18">The sequence shown here is derived from an EMBL/GenBank/DDBJ whole genome shotgun (WGS) entry which is preliminary data.</text>
</comment>
<evidence type="ECO:0000259" key="16">
    <source>
        <dbReference type="PROSITE" id="PS50011"/>
    </source>
</evidence>
<dbReference type="Proteomes" id="UP000813462">
    <property type="component" value="Unassembled WGS sequence"/>
</dbReference>
<keyword evidence="10" id="KW-1133">Transmembrane helix</keyword>
<dbReference type="PROSITE" id="PS51473">
    <property type="entry name" value="GNK2"/>
    <property type="match status" value="1"/>
</dbReference>
<dbReference type="InterPro" id="IPR038408">
    <property type="entry name" value="GNK2_sf"/>
</dbReference>
<evidence type="ECO:0000256" key="3">
    <source>
        <dbReference type="ARBA" id="ARBA00022679"/>
    </source>
</evidence>
<dbReference type="CDD" id="cd23509">
    <property type="entry name" value="Gnk2-like"/>
    <property type="match status" value="1"/>
</dbReference>
<evidence type="ECO:0000256" key="9">
    <source>
        <dbReference type="ARBA" id="ARBA00022840"/>
    </source>
</evidence>
<evidence type="ECO:0000256" key="2">
    <source>
        <dbReference type="ARBA" id="ARBA00022527"/>
    </source>
</evidence>
<organism evidence="18 19">
    <name type="scientific">Ziziphus jujuba var. spinosa</name>
    <dbReference type="NCBI Taxonomy" id="714518"/>
    <lineage>
        <taxon>Eukaryota</taxon>
        <taxon>Viridiplantae</taxon>
        <taxon>Streptophyta</taxon>
        <taxon>Embryophyta</taxon>
        <taxon>Tracheophyta</taxon>
        <taxon>Spermatophyta</taxon>
        <taxon>Magnoliopsida</taxon>
        <taxon>eudicotyledons</taxon>
        <taxon>Gunneridae</taxon>
        <taxon>Pentapetalae</taxon>
        <taxon>rosids</taxon>
        <taxon>fabids</taxon>
        <taxon>Rosales</taxon>
        <taxon>Rhamnaceae</taxon>
        <taxon>Paliureae</taxon>
        <taxon>Ziziphus</taxon>
    </lineage>
</organism>
<protein>
    <recommendedName>
        <fullName evidence="20">Cysteine-rich receptor-like protein kinase 10</fullName>
    </recommendedName>
</protein>
<dbReference type="Pfam" id="PF07714">
    <property type="entry name" value="PK_Tyr_Ser-Thr"/>
    <property type="match status" value="2"/>
</dbReference>